<name>A0A2P7RND9_9HYPH</name>
<feature type="transmembrane region" description="Helical" evidence="1">
    <location>
        <begin position="252"/>
        <end position="271"/>
    </location>
</feature>
<protein>
    <submittedName>
        <fullName evidence="3">Acyltransferase</fullName>
    </submittedName>
</protein>
<keyword evidence="3" id="KW-0012">Acyltransferase</keyword>
<dbReference type="GO" id="GO:0016020">
    <property type="term" value="C:membrane"/>
    <property type="evidence" value="ECO:0007669"/>
    <property type="project" value="TreeGrafter"/>
</dbReference>
<dbReference type="AlphaFoldDB" id="A0A2P7RND9"/>
<keyword evidence="1" id="KW-0812">Transmembrane</keyword>
<feature type="transmembrane region" description="Helical" evidence="1">
    <location>
        <begin position="277"/>
        <end position="295"/>
    </location>
</feature>
<comment type="caution">
    <text evidence="3">The sequence shown here is derived from an EMBL/GenBank/DDBJ whole genome shotgun (WGS) entry which is preliminary data.</text>
</comment>
<organism evidence="3 4">
    <name type="scientific">Kumtagia ephedrae</name>
    <dbReference type="NCBI Taxonomy" id="2116701"/>
    <lineage>
        <taxon>Bacteria</taxon>
        <taxon>Pseudomonadati</taxon>
        <taxon>Pseudomonadota</taxon>
        <taxon>Alphaproteobacteria</taxon>
        <taxon>Hyphomicrobiales</taxon>
        <taxon>Phyllobacteriaceae</taxon>
        <taxon>Kumtagia</taxon>
    </lineage>
</organism>
<keyword evidence="1" id="KW-1133">Transmembrane helix</keyword>
<dbReference type="PANTHER" id="PTHR23028:SF131">
    <property type="entry name" value="BLR2367 PROTEIN"/>
    <property type="match status" value="1"/>
</dbReference>
<keyword evidence="1" id="KW-0472">Membrane</keyword>
<dbReference type="RefSeq" id="WP_106775363.1">
    <property type="nucleotide sequence ID" value="NZ_PXYK01000041.1"/>
</dbReference>
<dbReference type="Proteomes" id="UP000241229">
    <property type="component" value="Unassembled WGS sequence"/>
</dbReference>
<evidence type="ECO:0000256" key="1">
    <source>
        <dbReference type="SAM" id="Phobius"/>
    </source>
</evidence>
<feature type="transmembrane region" description="Helical" evidence="1">
    <location>
        <begin position="99"/>
        <end position="119"/>
    </location>
</feature>
<accession>A0A2P7RND9</accession>
<dbReference type="OrthoDB" id="9796461at2"/>
<reference evidence="3 4" key="1">
    <citation type="submission" date="2018-03" db="EMBL/GenBank/DDBJ databases">
        <title>The draft genome of Mesorhizobium sp. 6GN-30.</title>
        <authorList>
            <person name="Liu L."/>
            <person name="Li L."/>
            <person name="Wang T."/>
            <person name="Zhang X."/>
            <person name="Liang L."/>
        </authorList>
    </citation>
    <scope>NUCLEOTIDE SEQUENCE [LARGE SCALE GENOMIC DNA]</scope>
    <source>
        <strain evidence="3 4">6GN30</strain>
    </source>
</reference>
<feature type="domain" description="Acyltransferase 3" evidence="2">
    <location>
        <begin position="25"/>
        <end position="370"/>
    </location>
</feature>
<keyword evidence="3" id="KW-0808">Transferase</keyword>
<dbReference type="EMBL" id="PXYK01000041">
    <property type="protein sequence ID" value="PSJ51695.1"/>
    <property type="molecule type" value="Genomic_DNA"/>
</dbReference>
<dbReference type="InterPro" id="IPR050879">
    <property type="entry name" value="Acyltransferase_3"/>
</dbReference>
<gene>
    <name evidence="3" type="ORF">C7I84_27255</name>
</gene>
<feature type="transmembrane region" description="Helical" evidence="1">
    <location>
        <begin position="307"/>
        <end position="325"/>
    </location>
</feature>
<dbReference type="PANTHER" id="PTHR23028">
    <property type="entry name" value="ACETYLTRANSFERASE"/>
    <property type="match status" value="1"/>
</dbReference>
<evidence type="ECO:0000313" key="3">
    <source>
        <dbReference type="EMBL" id="PSJ51695.1"/>
    </source>
</evidence>
<feature type="transmembrane region" description="Helical" evidence="1">
    <location>
        <begin position="355"/>
        <end position="388"/>
    </location>
</feature>
<feature type="transmembrane region" description="Helical" evidence="1">
    <location>
        <begin position="186"/>
        <end position="203"/>
    </location>
</feature>
<dbReference type="GO" id="GO:0000271">
    <property type="term" value="P:polysaccharide biosynthetic process"/>
    <property type="evidence" value="ECO:0007669"/>
    <property type="project" value="TreeGrafter"/>
</dbReference>
<feature type="transmembrane region" description="Helical" evidence="1">
    <location>
        <begin position="215"/>
        <end position="240"/>
    </location>
</feature>
<proteinExistence type="predicted"/>
<evidence type="ECO:0000259" key="2">
    <source>
        <dbReference type="Pfam" id="PF01757"/>
    </source>
</evidence>
<sequence>MTDIVTRARARLRHADPQAAGIRFEALDSWRGICALLVALMHFPAAGPITESLFVRNAYLFVDYFFVLSGFVIAHGYCHRLGTGLDYMRFAILRTGRIYPLHAAVLLLFVAFETLRWTVPALQGDGAAPFTEATGLRELLNSLQLLNGLGVEDRLTWNGPSWSISAEFWTYLLFGAAVLILGRGIWVALIAAIVAGPAVIYAFSPDYMDATWDLGFVRCLYGFSLGALLCQLAGPGLLRARGQGAVRSEPSTMWTVAEVLAVAAVVGFVSAVGRGPASVAAPFLFAVVLWIFAHERGLVSRVLRTRLFFWLGTLSYGIYLVHIFVQSRMINVASLAQKVTGTELVGTFSLGGSELYGFGVGGAIFGTVMVAVMIVLVVATALAGHFLVERPFQRLSRKLADSLASLRTTRSVAKNVGSRAPA</sequence>
<feature type="transmembrane region" description="Helical" evidence="1">
    <location>
        <begin position="58"/>
        <end position="78"/>
    </location>
</feature>
<keyword evidence="4" id="KW-1185">Reference proteome</keyword>
<evidence type="ECO:0000313" key="4">
    <source>
        <dbReference type="Proteomes" id="UP000241229"/>
    </source>
</evidence>
<dbReference type="InterPro" id="IPR002656">
    <property type="entry name" value="Acyl_transf_3_dom"/>
</dbReference>
<dbReference type="GO" id="GO:0016747">
    <property type="term" value="F:acyltransferase activity, transferring groups other than amino-acyl groups"/>
    <property type="evidence" value="ECO:0007669"/>
    <property type="project" value="InterPro"/>
</dbReference>
<dbReference type="Pfam" id="PF01757">
    <property type="entry name" value="Acyl_transf_3"/>
    <property type="match status" value="1"/>
</dbReference>